<sequence>MFWQVLVSVELMQANLNMSLCRHAMCVMHAFLDVDKFWPLTLTHCDLQFSSTTEGAHYDAIAGQLKIPTDKLKSLSLSLSLSLTVLLEENVLTPSSWVFDREVLQMLVDNGLVYTTINDDYYKSTVNA</sequence>
<dbReference type="EMBL" id="JAAWWB010000012">
    <property type="protein sequence ID" value="KAG6770079.1"/>
    <property type="molecule type" value="Genomic_DNA"/>
</dbReference>
<name>A0A8X8CX94_POPTO</name>
<evidence type="ECO:0000313" key="1">
    <source>
        <dbReference type="EMBL" id="KAG6770079.1"/>
    </source>
</evidence>
<protein>
    <submittedName>
        <fullName evidence="1">Uncharacterized protein</fullName>
    </submittedName>
</protein>
<accession>A0A8X8CX94</accession>
<evidence type="ECO:0000313" key="2">
    <source>
        <dbReference type="Proteomes" id="UP000886885"/>
    </source>
</evidence>
<dbReference type="Proteomes" id="UP000886885">
    <property type="component" value="Chromosome 6D"/>
</dbReference>
<proteinExistence type="predicted"/>
<dbReference type="OrthoDB" id="25571at2759"/>
<gene>
    <name evidence="1" type="ORF">POTOM_025746</name>
</gene>
<dbReference type="AlphaFoldDB" id="A0A8X8CX94"/>
<keyword evidence="2" id="KW-1185">Reference proteome</keyword>
<organism evidence="1 2">
    <name type="scientific">Populus tomentosa</name>
    <name type="common">Chinese white poplar</name>
    <dbReference type="NCBI Taxonomy" id="118781"/>
    <lineage>
        <taxon>Eukaryota</taxon>
        <taxon>Viridiplantae</taxon>
        <taxon>Streptophyta</taxon>
        <taxon>Embryophyta</taxon>
        <taxon>Tracheophyta</taxon>
        <taxon>Spermatophyta</taxon>
        <taxon>Magnoliopsida</taxon>
        <taxon>eudicotyledons</taxon>
        <taxon>Gunneridae</taxon>
        <taxon>Pentapetalae</taxon>
        <taxon>rosids</taxon>
        <taxon>fabids</taxon>
        <taxon>Malpighiales</taxon>
        <taxon>Salicaceae</taxon>
        <taxon>Saliceae</taxon>
        <taxon>Populus</taxon>
    </lineage>
</organism>
<reference evidence="1" key="1">
    <citation type="journal article" date="2020" name="bioRxiv">
        <title>Hybrid origin of Populus tomentosa Carr. identified through genome sequencing and phylogenomic analysis.</title>
        <authorList>
            <person name="An X."/>
            <person name="Gao K."/>
            <person name="Chen Z."/>
            <person name="Li J."/>
            <person name="Yang X."/>
            <person name="Yang X."/>
            <person name="Zhou J."/>
            <person name="Guo T."/>
            <person name="Zhao T."/>
            <person name="Huang S."/>
            <person name="Miao D."/>
            <person name="Khan W.U."/>
            <person name="Rao P."/>
            <person name="Ye M."/>
            <person name="Lei B."/>
            <person name="Liao W."/>
            <person name="Wang J."/>
            <person name="Ji L."/>
            <person name="Li Y."/>
            <person name="Guo B."/>
            <person name="Mustafa N.S."/>
            <person name="Li S."/>
            <person name="Yun Q."/>
            <person name="Keller S.R."/>
            <person name="Mao J."/>
            <person name="Zhang R."/>
            <person name="Strauss S.H."/>
        </authorList>
    </citation>
    <scope>NUCLEOTIDE SEQUENCE</scope>
    <source>
        <strain evidence="1">GM15</strain>
        <tissue evidence="1">Leaf</tissue>
    </source>
</reference>
<comment type="caution">
    <text evidence="1">The sequence shown here is derived from an EMBL/GenBank/DDBJ whole genome shotgun (WGS) entry which is preliminary data.</text>
</comment>